<proteinExistence type="predicted"/>
<gene>
    <name evidence="1" type="ORF">CCAX7_17260</name>
</gene>
<dbReference type="AlphaFoldDB" id="A0A402D3Z9"/>
<keyword evidence="2" id="KW-1185">Reference proteome</keyword>
<dbReference type="EMBL" id="AP025739">
    <property type="protein sequence ID" value="BDI29675.1"/>
    <property type="molecule type" value="Genomic_DNA"/>
</dbReference>
<protein>
    <submittedName>
        <fullName evidence="1">Uncharacterized protein</fullName>
    </submittedName>
</protein>
<organism evidence="1 2">
    <name type="scientific">Capsulimonas corticalis</name>
    <dbReference type="NCBI Taxonomy" id="2219043"/>
    <lineage>
        <taxon>Bacteria</taxon>
        <taxon>Bacillati</taxon>
        <taxon>Armatimonadota</taxon>
        <taxon>Armatimonadia</taxon>
        <taxon>Capsulimonadales</taxon>
        <taxon>Capsulimonadaceae</taxon>
        <taxon>Capsulimonas</taxon>
    </lineage>
</organism>
<dbReference type="KEGG" id="ccot:CCAX7_17260"/>
<dbReference type="OrthoDB" id="7173315at2"/>
<name>A0A402D3Z9_9BACT</name>
<evidence type="ECO:0000313" key="1">
    <source>
        <dbReference type="EMBL" id="BDI29675.1"/>
    </source>
</evidence>
<dbReference type="Proteomes" id="UP000287394">
    <property type="component" value="Chromosome"/>
</dbReference>
<dbReference type="InterPro" id="IPR007712">
    <property type="entry name" value="RelE/ParE_toxin"/>
</dbReference>
<reference evidence="1 2" key="1">
    <citation type="journal article" date="2019" name="Int. J. Syst. Evol. Microbiol.">
        <title>Capsulimonas corticalis gen. nov., sp. nov., an aerobic capsulated bacterium, of a novel bacterial order, Capsulimonadales ord. nov., of the class Armatimonadia of the phylum Armatimonadetes.</title>
        <authorList>
            <person name="Li J."/>
            <person name="Kudo C."/>
            <person name="Tonouchi A."/>
        </authorList>
    </citation>
    <scope>NUCLEOTIDE SEQUENCE [LARGE SCALE GENOMIC DNA]</scope>
    <source>
        <strain evidence="1 2">AX-7</strain>
    </source>
</reference>
<dbReference type="InterPro" id="IPR035093">
    <property type="entry name" value="RelE/ParE_toxin_dom_sf"/>
</dbReference>
<sequence>MDDRSGQSERVIRFTEAALLDLAGIDNATAAMWGAAQAELYLSFLEGVLRVLANNPAQGVVIDQYPQYRSSIARLKNRKSAYGHRIFYREIEGGILVIRILHTAMHWPSHIAGD</sequence>
<dbReference type="RefSeq" id="WP_119324224.1">
    <property type="nucleotide sequence ID" value="NZ_AP025739.1"/>
</dbReference>
<dbReference type="Gene3D" id="3.30.2310.20">
    <property type="entry name" value="RelE-like"/>
    <property type="match status" value="1"/>
</dbReference>
<accession>A0A402D3Z9</accession>
<evidence type="ECO:0000313" key="2">
    <source>
        <dbReference type="Proteomes" id="UP000287394"/>
    </source>
</evidence>
<dbReference type="Pfam" id="PF05016">
    <property type="entry name" value="ParE_toxin"/>
    <property type="match status" value="1"/>
</dbReference>